<reference evidence="2" key="2">
    <citation type="submission" date="2023-06" db="EMBL/GenBank/DDBJ databases">
        <authorList>
            <consortium name="Lawrence Berkeley National Laboratory"/>
            <person name="Haridas S."/>
            <person name="Hensen N."/>
            <person name="Bonometti L."/>
            <person name="Westerberg I."/>
            <person name="Brannstrom I.O."/>
            <person name="Guillou S."/>
            <person name="Cros-Aarteil S."/>
            <person name="Calhoun S."/>
            <person name="Kuo A."/>
            <person name="Mondo S."/>
            <person name="Pangilinan J."/>
            <person name="Riley R."/>
            <person name="Labutti K."/>
            <person name="Andreopoulos B."/>
            <person name="Lipzen A."/>
            <person name="Chen C."/>
            <person name="Yanf M."/>
            <person name="Daum C."/>
            <person name="Ng V."/>
            <person name="Clum A."/>
            <person name="Steindorff A."/>
            <person name="Ohm R."/>
            <person name="Martin F."/>
            <person name="Silar P."/>
            <person name="Natvig D."/>
            <person name="Lalanne C."/>
            <person name="Gautier V."/>
            <person name="Ament-Velasquez S.L."/>
            <person name="Kruys A."/>
            <person name="Hutchinson M.I."/>
            <person name="Powell A.J."/>
            <person name="Barry K."/>
            <person name="Miller A.N."/>
            <person name="Grigoriev I.V."/>
            <person name="Debuchy R."/>
            <person name="Gladieux P."/>
            <person name="Thoren M.H."/>
            <person name="Johannesson H."/>
        </authorList>
    </citation>
    <scope>NUCLEOTIDE SEQUENCE</scope>
    <source>
        <strain evidence="2">CBS 955.72</strain>
    </source>
</reference>
<dbReference type="AlphaFoldDB" id="A0AAJ0MJQ6"/>
<gene>
    <name evidence="2" type="ORF">B0T25DRAFT_24736</name>
</gene>
<keyword evidence="3" id="KW-1185">Reference proteome</keyword>
<evidence type="ECO:0000256" key="1">
    <source>
        <dbReference type="SAM" id="MobiDB-lite"/>
    </source>
</evidence>
<organism evidence="2 3">
    <name type="scientific">Lasiosphaeria hispida</name>
    <dbReference type="NCBI Taxonomy" id="260671"/>
    <lineage>
        <taxon>Eukaryota</taxon>
        <taxon>Fungi</taxon>
        <taxon>Dikarya</taxon>
        <taxon>Ascomycota</taxon>
        <taxon>Pezizomycotina</taxon>
        <taxon>Sordariomycetes</taxon>
        <taxon>Sordariomycetidae</taxon>
        <taxon>Sordariales</taxon>
        <taxon>Lasiosphaeriaceae</taxon>
        <taxon>Lasiosphaeria</taxon>
    </lineage>
</organism>
<evidence type="ECO:0000313" key="3">
    <source>
        <dbReference type="Proteomes" id="UP001275084"/>
    </source>
</evidence>
<dbReference type="Proteomes" id="UP001275084">
    <property type="component" value="Unassembled WGS sequence"/>
</dbReference>
<feature type="compositionally biased region" description="Gly residues" evidence="1">
    <location>
        <begin position="464"/>
        <end position="473"/>
    </location>
</feature>
<evidence type="ECO:0000313" key="2">
    <source>
        <dbReference type="EMBL" id="KAK3362942.1"/>
    </source>
</evidence>
<feature type="region of interest" description="Disordered" evidence="1">
    <location>
        <begin position="243"/>
        <end position="269"/>
    </location>
</feature>
<proteinExistence type="predicted"/>
<accession>A0AAJ0MJQ6</accession>
<comment type="caution">
    <text evidence="2">The sequence shown here is derived from an EMBL/GenBank/DDBJ whole genome shotgun (WGS) entry which is preliminary data.</text>
</comment>
<feature type="region of interest" description="Disordered" evidence="1">
    <location>
        <begin position="456"/>
        <end position="477"/>
    </location>
</feature>
<sequence>MSSHEEVVQAMQESLGPYIRPREEASHIRRVLAVYLDSCLEDASATVPLALVEPGKPASSAASRSLHREYIEALNANLKARKEYRRSYQENVSSRAEGLAVELPKLDHLEEHLATISLRKKQERLQAVEKHLELLKQKPAASPDFLDPEEIFRDSRPLPDVLRDVVTALTINNAPSTTHLKQLIDQLEKHVLRTKLLLKREEQLLEQAKSRSSATQGTVTDSAKLEALDTARNELIKWIETELGKAGDGGSGGGEDGEDENHRASGTARLDEQLAGIKEKYTRYLETRKALLQLVSQQAAPLIKPQTQSKTVQPTSTSPPNPSAHLLSPYLEHLLSVTHEQKVLIAQKSHLNIIIAKQLRENCQALDRLAEESQLIPAHPAPGTTRRKPAASAFGDALTVSETLDASSSVKLWVFAADSAKIATLEVVAEKIEEGQLAIEGSVRTLAEVDQLLKPHASSQGEVGNSGGGGGEGDSVDDIWLVESRPLGKSTTAKNIAGKKAKSRSDGDVWDMLDGNLGLLRADLDPP</sequence>
<name>A0AAJ0MJQ6_9PEZI</name>
<protein>
    <submittedName>
        <fullName evidence="2">Uncharacterized protein</fullName>
    </submittedName>
</protein>
<dbReference type="EMBL" id="JAUIQD010000001">
    <property type="protein sequence ID" value="KAK3362942.1"/>
    <property type="molecule type" value="Genomic_DNA"/>
</dbReference>
<reference evidence="2" key="1">
    <citation type="journal article" date="2023" name="Mol. Phylogenet. Evol.">
        <title>Genome-scale phylogeny and comparative genomics of the fungal order Sordariales.</title>
        <authorList>
            <person name="Hensen N."/>
            <person name="Bonometti L."/>
            <person name="Westerberg I."/>
            <person name="Brannstrom I.O."/>
            <person name="Guillou S."/>
            <person name="Cros-Aarteil S."/>
            <person name="Calhoun S."/>
            <person name="Haridas S."/>
            <person name="Kuo A."/>
            <person name="Mondo S."/>
            <person name="Pangilinan J."/>
            <person name="Riley R."/>
            <person name="LaButti K."/>
            <person name="Andreopoulos B."/>
            <person name="Lipzen A."/>
            <person name="Chen C."/>
            <person name="Yan M."/>
            <person name="Daum C."/>
            <person name="Ng V."/>
            <person name="Clum A."/>
            <person name="Steindorff A."/>
            <person name="Ohm R.A."/>
            <person name="Martin F."/>
            <person name="Silar P."/>
            <person name="Natvig D.O."/>
            <person name="Lalanne C."/>
            <person name="Gautier V."/>
            <person name="Ament-Velasquez S.L."/>
            <person name="Kruys A."/>
            <person name="Hutchinson M.I."/>
            <person name="Powell A.J."/>
            <person name="Barry K."/>
            <person name="Miller A.N."/>
            <person name="Grigoriev I.V."/>
            <person name="Debuchy R."/>
            <person name="Gladieux P."/>
            <person name="Hiltunen Thoren M."/>
            <person name="Johannesson H."/>
        </authorList>
    </citation>
    <scope>NUCLEOTIDE SEQUENCE</scope>
    <source>
        <strain evidence="2">CBS 955.72</strain>
    </source>
</reference>